<reference evidence="13 14" key="1">
    <citation type="submission" date="2020-01" db="EMBL/GenBank/DDBJ databases">
        <title>Draft genome assembly of Ensifer adhaerens T173.</title>
        <authorList>
            <person name="Craig J.E."/>
            <person name="Stinchcombe J.R."/>
        </authorList>
    </citation>
    <scope>NUCLEOTIDE SEQUENCE [LARGE SCALE GENOMIC DNA]</scope>
    <source>
        <strain evidence="13 14">T173</strain>
    </source>
</reference>
<evidence type="ECO:0000256" key="9">
    <source>
        <dbReference type="ARBA" id="ARBA00022984"/>
    </source>
</evidence>
<dbReference type="GO" id="GO:0016788">
    <property type="term" value="F:hydrolase activity, acting on ester bonds"/>
    <property type="evidence" value="ECO:0007669"/>
    <property type="project" value="InterPro"/>
</dbReference>
<dbReference type="EMBL" id="WXFA01000016">
    <property type="protein sequence ID" value="MBM3093553.1"/>
    <property type="molecule type" value="Genomic_DNA"/>
</dbReference>
<name>A0AAW4FQD5_9HYPH</name>
<dbReference type="Pfam" id="PF24827">
    <property type="entry name" value="AstE_AspA_cat"/>
    <property type="match status" value="1"/>
</dbReference>
<dbReference type="GO" id="GO:0004180">
    <property type="term" value="F:carboxypeptidase activity"/>
    <property type="evidence" value="ECO:0007669"/>
    <property type="project" value="UniProtKB-ARBA"/>
</dbReference>
<evidence type="ECO:0000256" key="7">
    <source>
        <dbReference type="ARBA" id="ARBA00022833"/>
    </source>
</evidence>
<dbReference type="PANTHER" id="PTHR38589">
    <property type="entry name" value="BLR0621 PROTEIN"/>
    <property type="match status" value="1"/>
</dbReference>
<dbReference type="PANTHER" id="PTHR38589:SF1">
    <property type="entry name" value="BLR0621 PROTEIN"/>
    <property type="match status" value="1"/>
</dbReference>
<evidence type="ECO:0000256" key="2">
    <source>
        <dbReference type="ARBA" id="ARBA00004752"/>
    </source>
</evidence>
<keyword evidence="4" id="KW-0808">Transferase</keyword>
<dbReference type="SUPFAM" id="SSF53187">
    <property type="entry name" value="Zn-dependent exopeptidases"/>
    <property type="match status" value="1"/>
</dbReference>
<dbReference type="CDD" id="cd16913">
    <property type="entry name" value="YkuD_like"/>
    <property type="match status" value="1"/>
</dbReference>
<evidence type="ECO:0000313" key="13">
    <source>
        <dbReference type="EMBL" id="MBM3093553.1"/>
    </source>
</evidence>
<gene>
    <name evidence="13" type="ORF">GFB56_22590</name>
</gene>
<keyword evidence="10" id="KW-0961">Cell wall biogenesis/degradation</keyword>
<dbReference type="GO" id="GO:0071555">
    <property type="term" value="P:cell wall organization"/>
    <property type="evidence" value="ECO:0007669"/>
    <property type="project" value="UniProtKB-KW"/>
</dbReference>
<dbReference type="InterPro" id="IPR005490">
    <property type="entry name" value="LD_TPept_cat_dom"/>
</dbReference>
<evidence type="ECO:0000256" key="8">
    <source>
        <dbReference type="ARBA" id="ARBA00022960"/>
    </source>
</evidence>
<organism evidence="13 14">
    <name type="scientific">Ensifer canadensis</name>
    <dbReference type="NCBI Taxonomy" id="555315"/>
    <lineage>
        <taxon>Bacteria</taxon>
        <taxon>Pseudomonadati</taxon>
        <taxon>Pseudomonadota</taxon>
        <taxon>Alphaproteobacteria</taxon>
        <taxon>Hyphomicrobiales</taxon>
        <taxon>Rhizobiaceae</taxon>
        <taxon>Sinorhizobium/Ensifer group</taxon>
        <taxon>Ensifer</taxon>
    </lineage>
</organism>
<evidence type="ECO:0000259" key="12">
    <source>
        <dbReference type="Pfam" id="PF24827"/>
    </source>
</evidence>
<dbReference type="AlphaFoldDB" id="A0AAW4FQD5"/>
<dbReference type="GO" id="GO:0046872">
    <property type="term" value="F:metal ion binding"/>
    <property type="evidence" value="ECO:0007669"/>
    <property type="project" value="UniProtKB-KW"/>
</dbReference>
<dbReference type="GO" id="GO:0016740">
    <property type="term" value="F:transferase activity"/>
    <property type="evidence" value="ECO:0007669"/>
    <property type="project" value="UniProtKB-KW"/>
</dbReference>
<evidence type="ECO:0000313" key="14">
    <source>
        <dbReference type="Proteomes" id="UP000744980"/>
    </source>
</evidence>
<evidence type="ECO:0000256" key="3">
    <source>
        <dbReference type="ARBA" id="ARBA00005992"/>
    </source>
</evidence>
<comment type="similarity">
    <text evidence="3">Belongs to the YkuD family.</text>
</comment>
<evidence type="ECO:0000256" key="10">
    <source>
        <dbReference type="ARBA" id="ARBA00023316"/>
    </source>
</evidence>
<proteinExistence type="inferred from homology"/>
<comment type="pathway">
    <text evidence="2">Cell wall biogenesis; peptidoglycan biosynthesis.</text>
</comment>
<keyword evidence="7" id="KW-0862">Zinc</keyword>
<keyword evidence="8" id="KW-0133">Cell shape</keyword>
<dbReference type="InterPro" id="IPR038063">
    <property type="entry name" value="Transpep_catalytic_dom"/>
</dbReference>
<evidence type="ECO:0000256" key="6">
    <source>
        <dbReference type="ARBA" id="ARBA00022801"/>
    </source>
</evidence>
<dbReference type="RefSeq" id="WP_057217839.1">
    <property type="nucleotide sequence ID" value="NZ_CP083371.1"/>
</dbReference>
<dbReference type="Gene3D" id="3.40.630.10">
    <property type="entry name" value="Zn peptidases"/>
    <property type="match status" value="1"/>
</dbReference>
<dbReference type="SUPFAM" id="SSF141523">
    <property type="entry name" value="L,D-transpeptidase catalytic domain-like"/>
    <property type="match status" value="1"/>
</dbReference>
<dbReference type="GO" id="GO:0008360">
    <property type="term" value="P:regulation of cell shape"/>
    <property type="evidence" value="ECO:0007669"/>
    <property type="project" value="UniProtKB-KW"/>
</dbReference>
<evidence type="ECO:0000256" key="1">
    <source>
        <dbReference type="ARBA" id="ARBA00001947"/>
    </source>
</evidence>
<keyword evidence="14" id="KW-1185">Reference proteome</keyword>
<keyword evidence="9" id="KW-0573">Peptidoglycan synthesis</keyword>
<feature type="domain" description="Succinylglutamate desuccinylase/Aspartoacylase catalytic" evidence="12">
    <location>
        <begin position="217"/>
        <end position="357"/>
    </location>
</feature>
<dbReference type="Pfam" id="PF03734">
    <property type="entry name" value="YkuD"/>
    <property type="match status" value="1"/>
</dbReference>
<comment type="cofactor">
    <cofactor evidence="1">
        <name>Zn(2+)</name>
        <dbReference type="ChEBI" id="CHEBI:29105"/>
    </cofactor>
</comment>
<comment type="caution">
    <text evidence="13">The sequence shown here is derived from an EMBL/GenBank/DDBJ whole genome shotgun (WGS) entry which is preliminary data.</text>
</comment>
<accession>A0AAW4FQD5</accession>
<dbReference type="InterPro" id="IPR055438">
    <property type="entry name" value="AstE_AspA_cat"/>
</dbReference>
<dbReference type="GO" id="GO:0009252">
    <property type="term" value="P:peptidoglycan biosynthetic process"/>
    <property type="evidence" value="ECO:0007669"/>
    <property type="project" value="UniProtKB-KW"/>
</dbReference>
<evidence type="ECO:0000259" key="11">
    <source>
        <dbReference type="Pfam" id="PF03734"/>
    </source>
</evidence>
<dbReference type="Proteomes" id="UP000744980">
    <property type="component" value="Unassembled WGS sequence"/>
</dbReference>
<keyword evidence="5" id="KW-0479">Metal-binding</keyword>
<evidence type="ECO:0000256" key="4">
    <source>
        <dbReference type="ARBA" id="ARBA00022679"/>
    </source>
</evidence>
<evidence type="ECO:0000256" key="5">
    <source>
        <dbReference type="ARBA" id="ARBA00022723"/>
    </source>
</evidence>
<feature type="domain" description="L,D-TPase catalytic" evidence="11">
    <location>
        <begin position="37"/>
        <end position="186"/>
    </location>
</feature>
<keyword evidence="6" id="KW-0378">Hydrolase</keyword>
<protein>
    <submittedName>
        <fullName evidence="13">L,D-transpeptidase family protein</fullName>
    </submittedName>
</protein>
<sequence length="520" mass="56869">MHQNPFMVGTLEQPTIVVRTGQDPQNPHIGFLAIDDWTVKCAIGRNGLVDPQMKREGDGKTPRGRHPLRYGFYDPTVFGDEPRSFDFPFLPKPENYRWVEDADSPFYNQLVFETDETQASRRGERLFDLIIPVGWNDALREARGGSAIFIHTARPDYSGTAGCVVVAHDHLMELARRVRPGMVVDITSIDDPATSLAPLVIAPPKSIESVTFHGMEPGPRLIVTGSVHGNEPAGPYAINRLINEFRIGQRELERGQVTFVPVVNGLAFRKNERMGDRNFNRDLSESAIPQDNEDRVANILCPLLRAHDVLIDLHSFSSQGEAFALIGPKDNQGSLEPFAHEVAEAKLARALALPLVVHGWLPAHEKALKQKRDAGVAEGLSSLHGIGTTEYMRFAGGYGVTVECGQHLDPKGPQVGYDCIVNGMASLGLIADQGPETATPYVLEICDAVLADHEEDHLVKQFTAGEPVTEGAIIGKRADGSAIVMPYDGAIIFAGLTAPVHSELCFLCKQSNRLEVKVSV</sequence>